<dbReference type="EMBL" id="JNHK01000094">
    <property type="protein sequence ID" value="KDS35601.1"/>
    <property type="molecule type" value="Genomic_DNA"/>
</dbReference>
<dbReference type="Proteomes" id="UP000027850">
    <property type="component" value="Unassembled WGS sequence"/>
</dbReference>
<evidence type="ECO:0000313" key="1">
    <source>
        <dbReference type="EMBL" id="KDS35601.1"/>
    </source>
</evidence>
<organism evidence="1 2">
    <name type="scientific">Parabacteroides distasonis str. 3776 D15 i</name>
    <dbReference type="NCBI Taxonomy" id="1339342"/>
    <lineage>
        <taxon>Bacteria</taxon>
        <taxon>Pseudomonadati</taxon>
        <taxon>Bacteroidota</taxon>
        <taxon>Bacteroidia</taxon>
        <taxon>Bacteroidales</taxon>
        <taxon>Tannerellaceae</taxon>
        <taxon>Parabacteroides</taxon>
    </lineage>
</organism>
<proteinExistence type="predicted"/>
<dbReference type="AlphaFoldDB" id="A0AB34L8V2"/>
<comment type="caution">
    <text evidence="1">The sequence shown here is derived from an EMBL/GenBank/DDBJ whole genome shotgun (WGS) entry which is preliminary data.</text>
</comment>
<reference evidence="1 2" key="1">
    <citation type="submission" date="2014-04" db="EMBL/GenBank/DDBJ databases">
        <authorList>
            <person name="Sears C."/>
            <person name="Carroll K."/>
            <person name="Sack B.R."/>
            <person name="Qadri F."/>
            <person name="Myers L.L."/>
            <person name="Chung G.-T."/>
            <person name="Escheverria P."/>
            <person name="Fraser C.M."/>
            <person name="Sadzewicz L."/>
            <person name="Shefchek K.A."/>
            <person name="Tallon L."/>
            <person name="Das S.P."/>
            <person name="Daugherty S."/>
            <person name="Mongodin E.F."/>
        </authorList>
    </citation>
    <scope>NUCLEOTIDE SEQUENCE [LARGE SCALE GENOMIC DNA]</scope>
    <source>
        <strain evidence="1 2">3776 D15 i</strain>
    </source>
</reference>
<accession>A0AB34L8V2</accession>
<name>A0AB34L8V2_PARDI</name>
<protein>
    <recommendedName>
        <fullName evidence="3">Transposase</fullName>
    </recommendedName>
</protein>
<gene>
    <name evidence="1" type="ORF">M091_2166</name>
</gene>
<sequence>MNGEKDFGTHKTTLIAIIYNMKLISFYGQPNTSCKATIFQSCFSK</sequence>
<evidence type="ECO:0000313" key="2">
    <source>
        <dbReference type="Proteomes" id="UP000027850"/>
    </source>
</evidence>
<evidence type="ECO:0008006" key="3">
    <source>
        <dbReference type="Google" id="ProtNLM"/>
    </source>
</evidence>